<dbReference type="EMBL" id="FCOX02000037">
    <property type="protein sequence ID" value="SAK98157.1"/>
    <property type="molecule type" value="Genomic_DNA"/>
</dbReference>
<evidence type="ECO:0000256" key="1">
    <source>
        <dbReference type="SAM" id="MobiDB-lite"/>
    </source>
</evidence>
<proteinExistence type="predicted"/>
<protein>
    <submittedName>
        <fullName evidence="2">Uncharacterized protein</fullName>
    </submittedName>
</protein>
<evidence type="ECO:0000313" key="2">
    <source>
        <dbReference type="EMBL" id="SAK98157.1"/>
    </source>
</evidence>
<feature type="region of interest" description="Disordered" evidence="1">
    <location>
        <begin position="1"/>
        <end position="21"/>
    </location>
</feature>
<keyword evidence="3" id="KW-1185">Reference proteome</keyword>
<reference evidence="2" key="1">
    <citation type="submission" date="2016-01" db="EMBL/GenBank/DDBJ databases">
        <authorList>
            <person name="Peeters C."/>
        </authorList>
    </citation>
    <scope>NUCLEOTIDE SEQUENCE</scope>
    <source>
        <strain evidence="2">LMG 29321</strain>
    </source>
</reference>
<dbReference type="Proteomes" id="UP000071859">
    <property type="component" value="Unassembled WGS sequence"/>
</dbReference>
<evidence type="ECO:0000313" key="3">
    <source>
        <dbReference type="Proteomes" id="UP000071859"/>
    </source>
</evidence>
<organism evidence="2 3">
    <name type="scientific">Caballeronia calidae</name>
    <dbReference type="NCBI Taxonomy" id="1777139"/>
    <lineage>
        <taxon>Bacteria</taxon>
        <taxon>Pseudomonadati</taxon>
        <taxon>Pseudomonadota</taxon>
        <taxon>Betaproteobacteria</taxon>
        <taxon>Burkholderiales</taxon>
        <taxon>Burkholderiaceae</taxon>
        <taxon>Caballeronia</taxon>
    </lineage>
</organism>
<feature type="compositionally biased region" description="Polar residues" evidence="1">
    <location>
        <begin position="1"/>
        <end position="12"/>
    </location>
</feature>
<gene>
    <name evidence="2" type="ORF">AWB78_05623</name>
</gene>
<name>A0A158DWS2_9BURK</name>
<sequence length="431" mass="46820">MSTDGNSSSSSEIAPVTKVEGNPLQQNIRAIPTLQEAMTLTTRYPNLEPESSTPHEVIVGGAADTFVSNPEVGRAFVSVVSLMWSSYHDRDLRNPEYREYASNAAAFFRTEPKRGRHLVPLRFGIAPHAKARGMILIAPVRMGRRLLADILQSEIGSKPRAVRIPAADRFTDYLQLPCLRMHWPLNGELGGLAQGFFGAFDAAFNTVLADSVRSMRFRERDILPAMCTLGVAANLGLVIVERINVEDATKTGAAATWSAIAQFTRTTGIPVLCLATPGAVALGLRWLPGSRGDLTAAEPVELVPTRSSRDERWVSICRAQFDATLGVLGIGPMPHWLPDAAYLLTLGFPGLLANALRGIALHLATLEATVFNEKIFIKHGKLALLLETPDIDAVKAILAQRNPNPASLIKYSDWLPVAKLRPVISLPELEG</sequence>
<accession>A0A158DWS2</accession>
<dbReference type="AlphaFoldDB" id="A0A158DWS2"/>
<comment type="caution">
    <text evidence="2">The sequence shown here is derived from an EMBL/GenBank/DDBJ whole genome shotgun (WGS) entry which is preliminary data.</text>
</comment>